<comment type="subcellular location">
    <subcellularLocation>
        <location evidence="2">Cytoplasm</location>
        <location evidence="2">Cytoskeleton</location>
        <location evidence="2">Microtubule organizing center</location>
        <location evidence="2">Centrosome</location>
    </subcellularLocation>
    <subcellularLocation>
        <location evidence="1">Nucleus</location>
    </subcellularLocation>
</comment>
<evidence type="ECO:0000256" key="4">
    <source>
        <dbReference type="ARBA" id="ARBA00008845"/>
    </source>
</evidence>
<dbReference type="PROSITE" id="PS50896">
    <property type="entry name" value="LISH"/>
    <property type="match status" value="1"/>
</dbReference>
<evidence type="ECO:0000256" key="24">
    <source>
        <dbReference type="ARBA" id="ARBA00048679"/>
    </source>
</evidence>
<dbReference type="InterPro" id="IPR036322">
    <property type="entry name" value="WD40_repeat_dom_sf"/>
</dbReference>
<evidence type="ECO:0000256" key="20">
    <source>
        <dbReference type="ARBA" id="ARBA00023163"/>
    </source>
</evidence>
<dbReference type="EC" id="2.7.11.1" evidence="5"/>
<keyword evidence="11" id="KW-0808">Transferase</keyword>
<dbReference type="Gene3D" id="2.130.10.10">
    <property type="entry name" value="YVTN repeat-like/Quinoprotein amine dehydrogenase"/>
    <property type="match status" value="1"/>
</dbReference>
<feature type="region of interest" description="Disordered" evidence="28">
    <location>
        <begin position="208"/>
        <end position="250"/>
    </location>
</feature>
<comment type="similarity">
    <text evidence="4">Belongs to the VPRBP/DCAF1 family.</text>
</comment>
<sequence>MSELIEKETEEYRKGDPDPFDDRHPGRADPECMLGHLLRILFKNDDFMNALVNAYVMTSREPPLNTAACRLLLDIMPGLETAVVFQEKEGIVENLFKWAREADQPLRTYSTGLLGGAMENQDIAANYRDENSQLVAIVLRRLRELQLQEVNSRQESKRPSPRKLSSEPLLPLDEEAVDMDYGDMAVDVVDGEQEEASGDMEISFHLESGHKTSSRVNSATKLEEGALRKNKSTKQADRESFRKAKQKLGFSSSDPDRMFVELSNSSWSEMSPWVIGTNYTLYPMTPAIEQRLILQYLTPLGEYQELLPIFMQLGSRELMMFYIDLKQTNDVLLTFEALKHLASLLLHNKFATEFVAHGGVQKLLEIPRPSMAATGVSMCLYYLSYNQDAMERVCMHPHNVLSDVVNYTLWLMECSHASGCCHATMFFSICFSFRAVLELFDRYDGLRRLVNLILNLEDQGALLSDDEIFASRQTGKHTCMALRKYFEAHLAIKLEQVKQSLQRTEGGILVHPQPPYKACSYTHEQIVEMMEFLIEYGPAQLYWEPAEVFLKLSCVQLLLQLISIACNWKTYYARNDTVRFALDVLAILTVVPKIQLQLAESVDVLDEAGSTVSTVGISIILGVAEGEFFIHDAEIQKSALQIIINCVCGPDNRISSIGKFISGTPRRKLPQTPKSSEHTLAKMWNVVQSNNGIKVLLSLLSVKMPITDADQIRALACKALVGLSRSSTVRQIISKLPLFSSCQIQQLMKEPVLQDKRSDHVKFCKYAAELIERVSGKPLLIGTDVSLARLQKADVVAQSRISFPEKELLLLIRNHLISKGLGETATVLTKEADLPMTAASHSSAFTPVTAAASPVSLPRTPRIANGIATRLGSHAAVGASAPSAPAAHPQPRVPQPSLALPGPSHAGNSPVIGRISFIRERPSPCNGRKIRVLRQKSDHGAYSQSPAIKKQLDRHLPSPPTLDSIITEYLREQHARCKNPVATCPPFSLFTPHQCPEPKQRRQAPINFTSRLNRRASFPKYGGVDGGCFDRHLIFSRFRPISVFREANEDESGLTCCAFSARERFLMLGTCTGQLKLYNVFSGQEEASYNCHNSAITHLEPSRVKALLVVRCKYDWVISTVLWMKSVLLMHSFTEDHYVEFSKHSQDRVIGTKGDIAHIYDIQTGNKLLTLFNPDLANNYKRNCATFNPTDDLVLNDGVLWDVRSAQAIHKFDKFNMNISGVFHPNGLEVIINTEIWDLRTFHLLHTVPALDQCRVVFNHTGTVMYGAMLQADDEDDLLEERMKSPFGSSFRTFNATDYKPIATIDVKRNIFDLCTDTKDCYLAVIEVKGASRNLILVSWLTDLMLSYQEEEEQEEEDDDEDDDDTDDLDELDTDQLLEAELEEDDTNENAGEDGDNDFSPSDEELANLLEEGEDAEDEDSDADEEVELILGDTCSYSFPKLWEIKAVLRIGTPASCSCLLPPKDWGTNVLFGLFSKSFKEQAPVFLVLPP</sequence>
<comment type="pathway">
    <text evidence="3">Protein modification; protein ubiquitination.</text>
</comment>
<feature type="region of interest" description="Disordered" evidence="28">
    <location>
        <begin position="876"/>
        <end position="906"/>
    </location>
</feature>
<evidence type="ECO:0000256" key="10">
    <source>
        <dbReference type="ARBA" id="ARBA00022581"/>
    </source>
</evidence>
<dbReference type="InterPro" id="IPR016024">
    <property type="entry name" value="ARM-type_fold"/>
</dbReference>
<evidence type="ECO:0000256" key="12">
    <source>
        <dbReference type="ARBA" id="ARBA00022737"/>
    </source>
</evidence>
<dbReference type="GO" id="GO:0016567">
    <property type="term" value="P:protein ubiquitination"/>
    <property type="evidence" value="ECO:0007669"/>
    <property type="project" value="UniProtKB-UniPathway"/>
</dbReference>
<feature type="region of interest" description="Disordered" evidence="28">
    <location>
        <begin position="1349"/>
        <end position="1403"/>
    </location>
</feature>
<dbReference type="GO" id="GO:0080008">
    <property type="term" value="C:Cul4-RING E3 ubiquitin ligase complex"/>
    <property type="evidence" value="ECO:0007669"/>
    <property type="project" value="TreeGrafter"/>
</dbReference>
<dbReference type="Ensembl" id="ENSCHIT00010024253.1">
    <property type="protein sequence ID" value="ENSCHIP00010017320.1"/>
    <property type="gene ID" value="ENSCHIG00010012555.1"/>
</dbReference>
<evidence type="ECO:0000256" key="27">
    <source>
        <dbReference type="ARBA" id="ARBA00078221"/>
    </source>
</evidence>
<evidence type="ECO:0000256" key="5">
    <source>
        <dbReference type="ARBA" id="ARBA00012513"/>
    </source>
</evidence>
<dbReference type="Gene3D" id="1.25.10.10">
    <property type="entry name" value="Leucine-rich Repeat Variant"/>
    <property type="match status" value="1"/>
</dbReference>
<keyword evidence="14" id="KW-0418">Kinase</keyword>
<dbReference type="GO" id="GO:0005634">
    <property type="term" value="C:nucleus"/>
    <property type="evidence" value="ECO:0007669"/>
    <property type="project" value="UniProtKB-SubCell"/>
</dbReference>
<dbReference type="GO" id="GO:1990244">
    <property type="term" value="F:histone H2AT120 kinase activity"/>
    <property type="evidence" value="ECO:0007669"/>
    <property type="project" value="TreeGrafter"/>
</dbReference>
<evidence type="ECO:0000256" key="17">
    <source>
        <dbReference type="ARBA" id="ARBA00022853"/>
    </source>
</evidence>
<evidence type="ECO:0000256" key="15">
    <source>
        <dbReference type="ARBA" id="ARBA00022786"/>
    </source>
</evidence>
<evidence type="ECO:0000256" key="16">
    <source>
        <dbReference type="ARBA" id="ARBA00022840"/>
    </source>
</evidence>
<dbReference type="SMART" id="SM00667">
    <property type="entry name" value="LisH"/>
    <property type="match status" value="1"/>
</dbReference>
<keyword evidence="22" id="KW-0539">Nucleus</keyword>
<dbReference type="InterPro" id="IPR033270">
    <property type="entry name" value="VPRBP/DCAF1"/>
</dbReference>
<keyword evidence="18" id="KW-0007">Acetylation</keyword>
<feature type="region of interest" description="Disordered" evidence="28">
    <location>
        <begin position="149"/>
        <end position="170"/>
    </location>
</feature>
<evidence type="ECO:0000313" key="29">
    <source>
        <dbReference type="Ensembl" id="ENSCHIP00010017320.1"/>
    </source>
</evidence>
<feature type="region of interest" description="Disordered" evidence="28">
    <location>
        <begin position="1"/>
        <end position="27"/>
    </location>
</feature>
<comment type="subunit">
    <text evidence="25">Component of the DCX (DDB1-CUL4-X-box) E3 ubiquitin-protein ligase complex, named CUL4A-RBX1-DDB1-DCAF1/VPRBP complex. Interacts with DDB1; the interaction is direct. Also forms a ternary complex with DDA1 and DDB1. Interacts with NF2 (via FERM domain). Component of the EDVP complex, a E3 ligase complex containing DYRK2, EDD/UBR5, DDB1 and DCAF1. Interacts with DYRK2; the interaction is direct. Interacts with RAG1; the interaction is direct. Interacts with LLGL1 and LLGL2. Interacts with histone H3. Interacts with ESR1 and LATS1; probably recruited by LATS1 to promote ESR1 ubiquitination and ubiquitin-mediated proteasomal degradation. Directly interacts with TET1, TET2 and TET3 (via C-terminus). Interacts with CEP78; promoting DCAF1 localization to centrosomes.</text>
</comment>
<evidence type="ECO:0000256" key="28">
    <source>
        <dbReference type="SAM" id="MobiDB-lite"/>
    </source>
</evidence>
<reference evidence="29" key="1">
    <citation type="submission" date="2019-03" db="EMBL/GenBank/DDBJ databases">
        <title>Genome sequencing and reference-guided assembly of Black Bengal Goat (Capra hircus).</title>
        <authorList>
            <person name="Siddiki A.Z."/>
            <person name="Baten A."/>
            <person name="Billah M."/>
            <person name="Alam M.A.U."/>
            <person name="Shawrob K.S.M."/>
            <person name="Saha S."/>
            <person name="Chowdhury M."/>
            <person name="Rahman A.H."/>
            <person name="Stear M."/>
            <person name="Miah G."/>
            <person name="Das G.B."/>
            <person name="Hossain M.M."/>
            <person name="Kumkum M."/>
            <person name="Islam M.S."/>
            <person name="Mollah A.M."/>
            <person name="Ahsan A."/>
            <person name="Tusar F."/>
            <person name="Khan M.K.I."/>
        </authorList>
    </citation>
    <scope>NUCLEOTIDE SEQUENCE [LARGE SCALE GENOMIC DNA]</scope>
</reference>
<evidence type="ECO:0000256" key="23">
    <source>
        <dbReference type="ARBA" id="ARBA00047899"/>
    </source>
</evidence>
<evidence type="ECO:0000256" key="26">
    <source>
        <dbReference type="ARBA" id="ARBA00071147"/>
    </source>
</evidence>
<keyword evidence="15" id="KW-0833">Ubl conjugation pathway</keyword>
<dbReference type="GO" id="GO:0005813">
    <property type="term" value="C:centrosome"/>
    <property type="evidence" value="ECO:0007669"/>
    <property type="project" value="UniProtKB-SubCell"/>
</dbReference>
<comment type="catalytic activity">
    <reaction evidence="23">
        <text>L-threonyl-[protein] + ATP = O-phospho-L-threonyl-[protein] + ADP + H(+)</text>
        <dbReference type="Rhea" id="RHEA:46608"/>
        <dbReference type="Rhea" id="RHEA-COMP:11060"/>
        <dbReference type="Rhea" id="RHEA-COMP:11605"/>
        <dbReference type="ChEBI" id="CHEBI:15378"/>
        <dbReference type="ChEBI" id="CHEBI:30013"/>
        <dbReference type="ChEBI" id="CHEBI:30616"/>
        <dbReference type="ChEBI" id="CHEBI:61977"/>
        <dbReference type="ChEBI" id="CHEBI:456216"/>
        <dbReference type="EC" id="2.7.11.1"/>
    </reaction>
</comment>
<evidence type="ECO:0000256" key="14">
    <source>
        <dbReference type="ARBA" id="ARBA00022777"/>
    </source>
</evidence>
<comment type="catalytic activity">
    <reaction evidence="24">
        <text>L-seryl-[protein] + ATP = O-phospho-L-seryl-[protein] + ADP + H(+)</text>
        <dbReference type="Rhea" id="RHEA:17989"/>
        <dbReference type="Rhea" id="RHEA-COMP:9863"/>
        <dbReference type="Rhea" id="RHEA-COMP:11604"/>
        <dbReference type="ChEBI" id="CHEBI:15378"/>
        <dbReference type="ChEBI" id="CHEBI:29999"/>
        <dbReference type="ChEBI" id="CHEBI:30616"/>
        <dbReference type="ChEBI" id="CHEBI:83421"/>
        <dbReference type="ChEBI" id="CHEBI:456216"/>
        <dbReference type="EC" id="2.7.11.1"/>
    </reaction>
</comment>
<keyword evidence="19" id="KW-0805">Transcription regulation</keyword>
<reference evidence="29" key="2">
    <citation type="submission" date="2025-08" db="UniProtKB">
        <authorList>
            <consortium name="Ensembl"/>
        </authorList>
    </citation>
    <scope>IDENTIFICATION</scope>
</reference>
<dbReference type="FunFam" id="2.130.10.10:FF:000055">
    <property type="entry name" value="DDB1 and CUL4-associated factor 1"/>
    <property type="match status" value="1"/>
</dbReference>
<evidence type="ECO:0000256" key="9">
    <source>
        <dbReference type="ARBA" id="ARBA00022574"/>
    </source>
</evidence>
<dbReference type="InterPro" id="IPR015943">
    <property type="entry name" value="WD40/YVTN_repeat-like_dom_sf"/>
</dbReference>
<feature type="region of interest" description="Disordered" evidence="28">
    <location>
        <begin position="936"/>
        <end position="958"/>
    </location>
</feature>
<evidence type="ECO:0000256" key="25">
    <source>
        <dbReference type="ARBA" id="ARBA00063313"/>
    </source>
</evidence>
<dbReference type="UniPathway" id="UPA00143"/>
<evidence type="ECO:0000256" key="6">
    <source>
        <dbReference type="ARBA" id="ARBA00022490"/>
    </source>
</evidence>
<evidence type="ECO:0000256" key="13">
    <source>
        <dbReference type="ARBA" id="ARBA00022741"/>
    </source>
</evidence>
<organism evidence="29">
    <name type="scientific">Capra hircus</name>
    <name type="common">Goat</name>
    <dbReference type="NCBI Taxonomy" id="9925"/>
    <lineage>
        <taxon>Eukaryota</taxon>
        <taxon>Metazoa</taxon>
        <taxon>Chordata</taxon>
        <taxon>Craniata</taxon>
        <taxon>Vertebrata</taxon>
        <taxon>Euteleostomi</taxon>
        <taxon>Mammalia</taxon>
        <taxon>Eutheria</taxon>
        <taxon>Laurasiatheria</taxon>
        <taxon>Artiodactyla</taxon>
        <taxon>Ruminantia</taxon>
        <taxon>Pecora</taxon>
        <taxon>Bovidae</taxon>
        <taxon>Caprinae</taxon>
        <taxon>Capra</taxon>
    </lineage>
</organism>
<feature type="compositionally biased region" description="Low complexity" evidence="28">
    <location>
        <begin position="876"/>
        <end position="889"/>
    </location>
</feature>
<keyword evidence="17" id="KW-0156">Chromatin regulator</keyword>
<evidence type="ECO:0000256" key="7">
    <source>
        <dbReference type="ARBA" id="ARBA00022527"/>
    </source>
</evidence>
<name>A0A8C2QY53_CAPHI</name>
<proteinExistence type="inferred from homology"/>
<evidence type="ECO:0000256" key="18">
    <source>
        <dbReference type="ARBA" id="ARBA00022990"/>
    </source>
</evidence>
<evidence type="ECO:0000256" key="22">
    <source>
        <dbReference type="ARBA" id="ARBA00023242"/>
    </source>
</evidence>
<dbReference type="PANTHER" id="PTHR13129:SF4">
    <property type="entry name" value="DDB1- AND CUL4-ASSOCIATED FACTOR 1"/>
    <property type="match status" value="1"/>
</dbReference>
<evidence type="ECO:0000256" key="19">
    <source>
        <dbReference type="ARBA" id="ARBA00023015"/>
    </source>
</evidence>
<evidence type="ECO:0000256" key="21">
    <source>
        <dbReference type="ARBA" id="ARBA00023212"/>
    </source>
</evidence>
<keyword evidence="7" id="KW-0723">Serine/threonine-protein kinase</keyword>
<dbReference type="GO" id="GO:0030331">
    <property type="term" value="F:nuclear estrogen receptor binding"/>
    <property type="evidence" value="ECO:0007669"/>
    <property type="project" value="TreeGrafter"/>
</dbReference>
<feature type="compositionally biased region" description="Basic and acidic residues" evidence="28">
    <location>
        <begin position="149"/>
        <end position="158"/>
    </location>
</feature>
<keyword evidence="13" id="KW-0547">Nucleotide-binding</keyword>
<keyword evidence="21" id="KW-0206">Cytoskeleton</keyword>
<keyword evidence="9" id="KW-0853">WD repeat</keyword>
<keyword evidence="8" id="KW-0597">Phosphoprotein</keyword>
<evidence type="ECO:0000256" key="1">
    <source>
        <dbReference type="ARBA" id="ARBA00004123"/>
    </source>
</evidence>
<evidence type="ECO:0000256" key="11">
    <source>
        <dbReference type="ARBA" id="ARBA00022679"/>
    </source>
</evidence>
<keyword evidence="16" id="KW-0067">ATP-binding</keyword>
<keyword evidence="6" id="KW-0963">Cytoplasm</keyword>
<evidence type="ECO:0000256" key="8">
    <source>
        <dbReference type="ARBA" id="ARBA00022553"/>
    </source>
</evidence>
<evidence type="ECO:0000256" key="2">
    <source>
        <dbReference type="ARBA" id="ARBA00004300"/>
    </source>
</evidence>
<dbReference type="SUPFAM" id="SSF50978">
    <property type="entry name" value="WD40 repeat-like"/>
    <property type="match status" value="1"/>
</dbReference>
<dbReference type="GO" id="GO:0005524">
    <property type="term" value="F:ATP binding"/>
    <property type="evidence" value="ECO:0007669"/>
    <property type="project" value="UniProtKB-KW"/>
</dbReference>
<accession>A0A8C2QY53</accession>
<dbReference type="InterPro" id="IPR011989">
    <property type="entry name" value="ARM-like"/>
</dbReference>
<dbReference type="SUPFAM" id="SSF48371">
    <property type="entry name" value="ARM repeat"/>
    <property type="match status" value="1"/>
</dbReference>
<evidence type="ECO:0000256" key="3">
    <source>
        <dbReference type="ARBA" id="ARBA00004906"/>
    </source>
</evidence>
<keyword evidence="10" id="KW-0945">Host-virus interaction</keyword>
<protein>
    <recommendedName>
        <fullName evidence="26">DDB1- and CUL4-associated factor 1</fullName>
        <ecNumber evidence="5">2.7.11.1</ecNumber>
    </recommendedName>
    <alternativeName>
        <fullName evidence="27">Serine/threonine-protein kinase VPRBP</fullName>
    </alternativeName>
</protein>
<dbReference type="InterPro" id="IPR006594">
    <property type="entry name" value="LisH"/>
</dbReference>
<keyword evidence="20" id="KW-0804">Transcription</keyword>
<dbReference type="PANTHER" id="PTHR13129">
    <property type="entry name" value="VPRBP PROTEIN-RELATED"/>
    <property type="match status" value="1"/>
</dbReference>
<keyword evidence="12" id="KW-0677">Repeat</keyword>